<dbReference type="SUPFAM" id="SSF53335">
    <property type="entry name" value="S-adenosyl-L-methionine-dependent methyltransferases"/>
    <property type="match status" value="1"/>
</dbReference>
<dbReference type="GO" id="GO:0008168">
    <property type="term" value="F:methyltransferase activity"/>
    <property type="evidence" value="ECO:0007669"/>
    <property type="project" value="UniProtKB-KW"/>
</dbReference>
<evidence type="ECO:0000256" key="2">
    <source>
        <dbReference type="ARBA" id="ARBA00022679"/>
    </source>
</evidence>
<keyword evidence="2" id="KW-0808">Transferase</keyword>
<gene>
    <name evidence="4" type="ORF">H5J25_11335</name>
</gene>
<protein>
    <submittedName>
        <fullName evidence="4">Methyltransferase domain-containing protein</fullName>
    </submittedName>
</protein>
<feature type="region of interest" description="Disordered" evidence="3">
    <location>
        <begin position="250"/>
        <end position="278"/>
    </location>
</feature>
<sequence>MTPPEIFDRNLRRLRRDRAAPDFAAFDFLRLAMLDGIAERLESVKREFADVLELGTFDGAFLPPPGARITRTDPGALFASAVGGIQADEDRPTFPDASFDLIVSVGTLDTVSDLPGALTLARRALRPDGLFLAAFTGGATLSTLRAAFREAEGDTPAARIHPQVDVRAAGDLLMRAGFALPVADVETLTVRYGDIFGLFRDLRGMGATNLLPGTPPLTRTTLAKAANAFAERADPDGRTGERFDVVYLTGWAPSPTQPQPARRGSATASLTEALKRKD</sequence>
<dbReference type="PANTHER" id="PTHR13090">
    <property type="entry name" value="ARGININE-HYDROXYLASE NDUFAF5, MITOCHONDRIAL"/>
    <property type="match status" value="1"/>
</dbReference>
<dbReference type="AlphaFoldDB" id="A0A974NY63"/>
<dbReference type="KEGG" id="sari:H5J25_11335"/>
<evidence type="ECO:0000313" key="5">
    <source>
        <dbReference type="Proteomes" id="UP000595894"/>
    </source>
</evidence>
<organism evidence="4 5">
    <name type="scientific">Sphingomonas aliaeris</name>
    <dbReference type="NCBI Taxonomy" id="2759526"/>
    <lineage>
        <taxon>Bacteria</taxon>
        <taxon>Pseudomonadati</taxon>
        <taxon>Pseudomonadota</taxon>
        <taxon>Alphaproteobacteria</taxon>
        <taxon>Sphingomonadales</taxon>
        <taxon>Sphingomonadaceae</taxon>
        <taxon>Sphingomonas</taxon>
    </lineage>
</organism>
<proteinExistence type="predicted"/>
<dbReference type="GO" id="GO:0032259">
    <property type="term" value="P:methylation"/>
    <property type="evidence" value="ECO:0007669"/>
    <property type="project" value="UniProtKB-KW"/>
</dbReference>
<evidence type="ECO:0000256" key="1">
    <source>
        <dbReference type="ARBA" id="ARBA00022603"/>
    </source>
</evidence>
<dbReference type="Proteomes" id="UP000595894">
    <property type="component" value="Chromosome"/>
</dbReference>
<accession>A0A974NY63</accession>
<evidence type="ECO:0000256" key="3">
    <source>
        <dbReference type="SAM" id="MobiDB-lite"/>
    </source>
</evidence>
<dbReference type="Gene3D" id="3.40.50.150">
    <property type="entry name" value="Vaccinia Virus protein VP39"/>
    <property type="match status" value="1"/>
</dbReference>
<name>A0A974NY63_9SPHN</name>
<dbReference type="PANTHER" id="PTHR13090:SF1">
    <property type="entry name" value="ARGININE-HYDROXYLASE NDUFAF5, MITOCHONDRIAL"/>
    <property type="match status" value="1"/>
</dbReference>
<dbReference type="InterPro" id="IPR029063">
    <property type="entry name" value="SAM-dependent_MTases_sf"/>
</dbReference>
<dbReference type="InterPro" id="IPR050602">
    <property type="entry name" value="Malonyl-ACP_OMT"/>
</dbReference>
<dbReference type="RefSeq" id="WP_202096322.1">
    <property type="nucleotide sequence ID" value="NZ_CP061035.1"/>
</dbReference>
<keyword evidence="1 4" id="KW-0489">Methyltransferase</keyword>
<evidence type="ECO:0000313" key="4">
    <source>
        <dbReference type="EMBL" id="QQV79008.1"/>
    </source>
</evidence>
<dbReference type="EMBL" id="CP061035">
    <property type="protein sequence ID" value="QQV79008.1"/>
    <property type="molecule type" value="Genomic_DNA"/>
</dbReference>
<reference evidence="5" key="1">
    <citation type="submission" date="2020-09" db="EMBL/GenBank/DDBJ databases">
        <title>Sphingomonas sp., a new species isolated from pork steak.</title>
        <authorList>
            <person name="Heidler von Heilborn D."/>
        </authorList>
    </citation>
    <scope>NUCLEOTIDE SEQUENCE [LARGE SCALE GENOMIC DNA]</scope>
</reference>
<dbReference type="Pfam" id="PF13489">
    <property type="entry name" value="Methyltransf_23"/>
    <property type="match status" value="1"/>
</dbReference>
<dbReference type="CDD" id="cd02440">
    <property type="entry name" value="AdoMet_MTases"/>
    <property type="match status" value="1"/>
</dbReference>
<keyword evidence="5" id="KW-1185">Reference proteome</keyword>